<evidence type="ECO:0000259" key="1">
    <source>
        <dbReference type="PROSITE" id="PS51819"/>
    </source>
</evidence>
<protein>
    <submittedName>
        <fullName evidence="2">VOC family protein</fullName>
    </submittedName>
</protein>
<dbReference type="CDD" id="cd09012">
    <property type="entry name" value="VOC_like"/>
    <property type="match status" value="1"/>
</dbReference>
<organism evidence="2 3">
    <name type="scientific">Sphingomonas rosea</name>
    <dbReference type="NCBI Taxonomy" id="335605"/>
    <lineage>
        <taxon>Bacteria</taxon>
        <taxon>Pseudomonadati</taxon>
        <taxon>Pseudomonadota</taxon>
        <taxon>Alphaproteobacteria</taxon>
        <taxon>Sphingomonadales</taxon>
        <taxon>Sphingomonadaceae</taxon>
        <taxon>Sphingomonas</taxon>
    </lineage>
</organism>
<proteinExistence type="predicted"/>
<dbReference type="InterPro" id="IPR037523">
    <property type="entry name" value="VOC_core"/>
</dbReference>
<dbReference type="PANTHER" id="PTHR36503:SF2">
    <property type="entry name" value="BLR2408 PROTEIN"/>
    <property type="match status" value="1"/>
</dbReference>
<dbReference type="PROSITE" id="PS51819">
    <property type="entry name" value="VOC"/>
    <property type="match status" value="1"/>
</dbReference>
<dbReference type="EMBL" id="BAABBR010000001">
    <property type="protein sequence ID" value="GAA4032392.1"/>
    <property type="molecule type" value="Genomic_DNA"/>
</dbReference>
<comment type="caution">
    <text evidence="2">The sequence shown here is derived from an EMBL/GenBank/DDBJ whole genome shotgun (WGS) entry which is preliminary data.</text>
</comment>
<keyword evidence="3" id="KW-1185">Reference proteome</keyword>
<sequence length="151" mass="16602">MEGKPVPKMIFINLPVTDVARSTAFYEKLGFTRDPKFSNEQASMMAWSDEIKVMLLAHPFYSTFTKKPVADAHATSQVLLCVSADSRDGVDQLVATAEAAGGLPDPGPTQEMGEMMYGRSFEDLDGHHWEVGWMNLAAMGEVPHQPIVEEA</sequence>
<dbReference type="Proteomes" id="UP001424459">
    <property type="component" value="Unassembled WGS sequence"/>
</dbReference>
<reference evidence="3" key="1">
    <citation type="journal article" date="2019" name="Int. J. Syst. Evol. Microbiol.">
        <title>The Global Catalogue of Microorganisms (GCM) 10K type strain sequencing project: providing services to taxonomists for standard genome sequencing and annotation.</title>
        <authorList>
            <consortium name="The Broad Institute Genomics Platform"/>
            <consortium name="The Broad Institute Genome Sequencing Center for Infectious Disease"/>
            <person name="Wu L."/>
            <person name="Ma J."/>
        </authorList>
    </citation>
    <scope>NUCLEOTIDE SEQUENCE [LARGE SCALE GENOMIC DNA]</scope>
    <source>
        <strain evidence="3">JCM 17564</strain>
    </source>
</reference>
<evidence type="ECO:0000313" key="2">
    <source>
        <dbReference type="EMBL" id="GAA4032392.1"/>
    </source>
</evidence>
<dbReference type="PANTHER" id="PTHR36503">
    <property type="entry name" value="BLR2520 PROTEIN"/>
    <property type="match status" value="1"/>
</dbReference>
<gene>
    <name evidence="2" type="ORF">GCM10022281_10060</name>
</gene>
<dbReference type="InterPro" id="IPR004360">
    <property type="entry name" value="Glyas_Fos-R_dOase_dom"/>
</dbReference>
<feature type="domain" description="VOC" evidence="1">
    <location>
        <begin position="8"/>
        <end position="134"/>
    </location>
</feature>
<accession>A0ABP7TWN4</accession>
<dbReference type="Pfam" id="PF00903">
    <property type="entry name" value="Glyoxalase"/>
    <property type="match status" value="1"/>
</dbReference>
<evidence type="ECO:0000313" key="3">
    <source>
        <dbReference type="Proteomes" id="UP001424459"/>
    </source>
</evidence>
<name>A0ABP7TWN4_9SPHN</name>
<dbReference type="InterPro" id="IPR029068">
    <property type="entry name" value="Glyas_Bleomycin-R_OHBP_Dase"/>
</dbReference>
<dbReference type="SUPFAM" id="SSF54593">
    <property type="entry name" value="Glyoxalase/Bleomycin resistance protein/Dihydroxybiphenyl dioxygenase"/>
    <property type="match status" value="1"/>
</dbReference>
<dbReference type="Gene3D" id="3.10.180.10">
    <property type="entry name" value="2,3-Dihydroxybiphenyl 1,2-Dioxygenase, domain 1"/>
    <property type="match status" value="1"/>
</dbReference>